<comment type="caution">
    <text evidence="1">The sequence shown here is derived from an EMBL/GenBank/DDBJ whole genome shotgun (WGS) entry which is preliminary data.</text>
</comment>
<sequence length="364" mass="44094">MDSYFNKVLNAFSTMNVDDLEALLDPSIPYSDVPKEVFLERLAETFESFKEEGETYLICQAGTCCNLYCNPDSIRTAYRFTGEKTRLFLDLRFITEITDDLKDHYIKDIYACHSFQCYQPLDWYTNDISFFFFDDEKADFYKSPELIIHLSKKKEAMNELKYKPDQMTDSELRSWLLHYQPTYDFFKNFSSKGYFSWRYFIMEYDGFLDQINFLELFTKSSILKEIYEESILSEENLIHIITYIEEILMDNHHEYLIWLWKHHDNYFFKKFNFYLVDGIFDEFAKLWAWFKPRQLQLFMKYFAFTSRQTEKYFTKEDGLSLDKFYTLRFHLGIRKKASVNGMLIPFGLWSEELPIPHWSENEFD</sequence>
<dbReference type="RefSeq" id="WP_133557394.1">
    <property type="nucleotide sequence ID" value="NZ_SNYF01000008.1"/>
</dbReference>
<organism evidence="1 2">
    <name type="scientific">Algoriphagus boseongensis</name>
    <dbReference type="NCBI Taxonomy" id="1442587"/>
    <lineage>
        <taxon>Bacteria</taxon>
        <taxon>Pseudomonadati</taxon>
        <taxon>Bacteroidota</taxon>
        <taxon>Cytophagia</taxon>
        <taxon>Cytophagales</taxon>
        <taxon>Cyclobacteriaceae</taxon>
        <taxon>Algoriphagus</taxon>
    </lineage>
</organism>
<keyword evidence="2" id="KW-1185">Reference proteome</keyword>
<proteinExistence type="predicted"/>
<dbReference type="EMBL" id="SNYF01000008">
    <property type="protein sequence ID" value="TDQ15200.1"/>
    <property type="molecule type" value="Genomic_DNA"/>
</dbReference>
<name>A0A4R6T1W7_9BACT</name>
<dbReference type="AlphaFoldDB" id="A0A4R6T1W7"/>
<accession>A0A4R6T1W7</accession>
<gene>
    <name evidence="1" type="ORF">DFQ04_3086</name>
</gene>
<reference evidence="1 2" key="1">
    <citation type="submission" date="2019-03" db="EMBL/GenBank/DDBJ databases">
        <title>Genomic Encyclopedia of Type Strains, Phase III (KMG-III): the genomes of soil and plant-associated and newly described type strains.</title>
        <authorList>
            <person name="Whitman W."/>
        </authorList>
    </citation>
    <scope>NUCLEOTIDE SEQUENCE [LARGE SCALE GENOMIC DNA]</scope>
    <source>
        <strain evidence="1 2">CECT 8446</strain>
    </source>
</reference>
<evidence type="ECO:0000313" key="2">
    <source>
        <dbReference type="Proteomes" id="UP000294535"/>
    </source>
</evidence>
<dbReference type="OrthoDB" id="821314at2"/>
<dbReference type="Proteomes" id="UP000294535">
    <property type="component" value="Unassembled WGS sequence"/>
</dbReference>
<protein>
    <submittedName>
        <fullName evidence="1">Uncharacterized protein</fullName>
    </submittedName>
</protein>
<evidence type="ECO:0000313" key="1">
    <source>
        <dbReference type="EMBL" id="TDQ15200.1"/>
    </source>
</evidence>